<dbReference type="Proteomes" id="UP001597467">
    <property type="component" value="Unassembled WGS sequence"/>
</dbReference>
<feature type="domain" description="Putative auto-transporter adhesin head GIN" evidence="2">
    <location>
        <begin position="163"/>
        <end position="264"/>
    </location>
</feature>
<dbReference type="Pfam" id="PF10988">
    <property type="entry name" value="DUF2807"/>
    <property type="match status" value="2"/>
</dbReference>
<dbReference type="RefSeq" id="WP_379900666.1">
    <property type="nucleotide sequence ID" value="NZ_JBHULM010000004.1"/>
</dbReference>
<protein>
    <submittedName>
        <fullName evidence="3">GIN domain-containing protein</fullName>
    </submittedName>
</protein>
<keyword evidence="4" id="KW-1185">Reference proteome</keyword>
<gene>
    <name evidence="3" type="ORF">ACFSSB_02650</name>
</gene>
<sequence>MLKNWVLTLCIAITASTSFAQEKVKGNKIVTTVQTMIDDFNTITFGEKFEIELIQSDAASVEIETDENLHEIIQFSVKDSVLSFSTLAKIQSSKRLNIVVNITKSLRYIEINEDAELSAANTLKNDSLELKINDYAKAFLNIKNKNFTLTNNNKSNFGFSSKSKLNIESDKVNIELNENSKTEALIETDSLKLYMYQSAFTKIEGEIEHLDLTAINSSNFSAKNLTVNTCNLTTEDSSDATIHVLRDLTLNTSGSSEVYLYGNPKITINAFKNTATLHKKEL</sequence>
<evidence type="ECO:0000256" key="1">
    <source>
        <dbReference type="SAM" id="SignalP"/>
    </source>
</evidence>
<organism evidence="3 4">
    <name type="scientific">Lacinutrix gracilariae</name>
    <dbReference type="NCBI Taxonomy" id="1747198"/>
    <lineage>
        <taxon>Bacteria</taxon>
        <taxon>Pseudomonadati</taxon>
        <taxon>Bacteroidota</taxon>
        <taxon>Flavobacteriia</taxon>
        <taxon>Flavobacteriales</taxon>
        <taxon>Flavobacteriaceae</taxon>
        <taxon>Lacinutrix</taxon>
    </lineage>
</organism>
<proteinExistence type="predicted"/>
<dbReference type="Gene3D" id="2.160.20.120">
    <property type="match status" value="1"/>
</dbReference>
<dbReference type="EMBL" id="JBHULM010000004">
    <property type="protein sequence ID" value="MFD2541206.1"/>
    <property type="molecule type" value="Genomic_DNA"/>
</dbReference>
<dbReference type="InterPro" id="IPR021255">
    <property type="entry name" value="DUF2807"/>
</dbReference>
<evidence type="ECO:0000313" key="3">
    <source>
        <dbReference type="EMBL" id="MFD2541206.1"/>
    </source>
</evidence>
<accession>A0ABW5K082</accession>
<name>A0ABW5K082_9FLAO</name>
<feature type="signal peptide" evidence="1">
    <location>
        <begin position="1"/>
        <end position="20"/>
    </location>
</feature>
<reference evidence="4" key="1">
    <citation type="journal article" date="2019" name="Int. J. Syst. Evol. Microbiol.">
        <title>The Global Catalogue of Microorganisms (GCM) 10K type strain sequencing project: providing services to taxonomists for standard genome sequencing and annotation.</title>
        <authorList>
            <consortium name="The Broad Institute Genomics Platform"/>
            <consortium name="The Broad Institute Genome Sequencing Center for Infectious Disease"/>
            <person name="Wu L."/>
            <person name="Ma J."/>
        </authorList>
    </citation>
    <scope>NUCLEOTIDE SEQUENCE [LARGE SCALE GENOMIC DNA]</scope>
    <source>
        <strain evidence="4">KCTC 42808</strain>
    </source>
</reference>
<comment type="caution">
    <text evidence="3">The sequence shown here is derived from an EMBL/GenBank/DDBJ whole genome shotgun (WGS) entry which is preliminary data.</text>
</comment>
<feature type="domain" description="Putative auto-transporter adhesin head GIN" evidence="2">
    <location>
        <begin position="39"/>
        <end position="160"/>
    </location>
</feature>
<feature type="chain" id="PRO_5047266585" evidence="1">
    <location>
        <begin position="21"/>
        <end position="282"/>
    </location>
</feature>
<keyword evidence="1" id="KW-0732">Signal</keyword>
<evidence type="ECO:0000313" key="4">
    <source>
        <dbReference type="Proteomes" id="UP001597467"/>
    </source>
</evidence>
<evidence type="ECO:0000259" key="2">
    <source>
        <dbReference type="Pfam" id="PF10988"/>
    </source>
</evidence>